<dbReference type="Pfam" id="PF02862">
    <property type="entry name" value="DDHD"/>
    <property type="match status" value="1"/>
</dbReference>
<keyword evidence="6" id="KW-1185">Reference proteome</keyword>
<feature type="coiled-coil region" evidence="2">
    <location>
        <begin position="572"/>
        <end position="599"/>
    </location>
</feature>
<accession>B3S952</accession>
<dbReference type="STRING" id="10228.B3S952"/>
<dbReference type="InterPro" id="IPR057825">
    <property type="entry name" value="WWE_SEC23-DDH2"/>
</dbReference>
<sequence>MQQQQQHFPYGGELQPMVAHWFYKREDGAWVPFTRIDSGRIEEHYINNTQGVVTTDGGRFDVDVKQRIRYPIYWNGSNVEVRRGTWFYRSDQNSYLIPYEETVSEKLEALFHNCINENRWQQSLPLDGGESVVIHSPTVMIHMRPNNVWNQEESTLRPRAVKRSVADIYYQLPEGEKDQIDHLILVIHGIGQFADFQLRDIVACVEDLRNNGINLQQTHASFENNRAGRVEFLPIIWRYALHGDDNGVDSAMKDITLPSITRMRNFTNENLLDILFYTSPVYCQAIVNYVTQEMNRIYKLFRERNPNFVGQVSISGHSLGIENELVSADSASEKSEVSSLVGEETNKLSDKEEEEKESISTVLAQLNLSAHTETFENEQIDLDALVMCSESDLKDLGLPLGHRKKLSNYIKKTLEESIDLSRQGLASHNANVERLTYQKGVAGTGQPYVNYPRLDFRQANFFALGSPIGLFLIVRGIDNIDEKYKLPTCSRFYNVFHPYDPVAYRIEPIIEETARDILPVMMEHHKGRKRFHLELKDNLTKMGKNFKRNIISSVQSTITAIQDFARAHTGTKKEEGSDLTEHESEMQQLSELIDTKDNVEIGQLNEGNRIDYVLQEAPLESLNEYLFALSSHCCYW</sequence>
<dbReference type="PANTHER" id="PTHR23509:SF10">
    <property type="entry name" value="LD21067P"/>
    <property type="match status" value="1"/>
</dbReference>
<dbReference type="SMART" id="SM00454">
    <property type="entry name" value="SAM"/>
    <property type="match status" value="1"/>
</dbReference>
<dbReference type="SUPFAM" id="SSF117839">
    <property type="entry name" value="WWE domain"/>
    <property type="match status" value="1"/>
</dbReference>
<dbReference type="GO" id="GO:0004620">
    <property type="term" value="F:phospholipase activity"/>
    <property type="evidence" value="ECO:0000318"/>
    <property type="project" value="GO_Central"/>
</dbReference>
<comment type="similarity">
    <text evidence="1">Belongs to the PA-PLA1 family.</text>
</comment>
<dbReference type="EMBL" id="DS985257">
    <property type="protein sequence ID" value="EDV20738.1"/>
    <property type="molecule type" value="Genomic_DNA"/>
</dbReference>
<evidence type="ECO:0000313" key="6">
    <source>
        <dbReference type="Proteomes" id="UP000009022"/>
    </source>
</evidence>
<dbReference type="PANTHER" id="PTHR23509">
    <property type="entry name" value="PA-PL1 PHOSPHOLIPASE FAMILY"/>
    <property type="match status" value="1"/>
</dbReference>
<feature type="domain" description="WWE" evidence="3">
    <location>
        <begin position="7"/>
        <end position="83"/>
    </location>
</feature>
<protein>
    <recommendedName>
        <fullName evidence="7">DDHD domain-containing protein</fullName>
    </recommendedName>
</protein>
<dbReference type="PhylomeDB" id="B3S952"/>
<dbReference type="CTD" id="6757966"/>
<dbReference type="HOGENOM" id="CLU_006932_0_0_1"/>
<evidence type="ECO:0000259" key="4">
    <source>
        <dbReference type="PROSITE" id="PS51043"/>
    </source>
</evidence>
<dbReference type="GO" id="GO:0005737">
    <property type="term" value="C:cytoplasm"/>
    <property type="evidence" value="ECO:0000318"/>
    <property type="project" value="GO_Central"/>
</dbReference>
<evidence type="ECO:0000259" key="3">
    <source>
        <dbReference type="PROSITE" id="PS50918"/>
    </source>
</evidence>
<dbReference type="GeneID" id="6757966"/>
<keyword evidence="2" id="KW-0175">Coiled coil</keyword>
<dbReference type="eggNOG" id="KOG2308">
    <property type="taxonomic scope" value="Eukaryota"/>
</dbReference>
<dbReference type="InterPro" id="IPR013761">
    <property type="entry name" value="SAM/pointed_sf"/>
</dbReference>
<evidence type="ECO:0000256" key="2">
    <source>
        <dbReference type="SAM" id="Coils"/>
    </source>
</evidence>
<dbReference type="InterPro" id="IPR058055">
    <property type="entry name" value="PA-PLA1"/>
</dbReference>
<dbReference type="PROSITE" id="PS50918">
    <property type="entry name" value="WWE"/>
    <property type="match status" value="1"/>
</dbReference>
<dbReference type="AlphaFoldDB" id="B3S952"/>
<gene>
    <name evidence="5" type="ORF">TRIADDRAFT_31284</name>
</gene>
<proteinExistence type="inferred from homology"/>
<evidence type="ECO:0008006" key="7">
    <source>
        <dbReference type="Google" id="ProtNLM"/>
    </source>
</evidence>
<dbReference type="InterPro" id="IPR037197">
    <property type="entry name" value="WWE_dom_sf"/>
</dbReference>
<dbReference type="Gene3D" id="1.10.150.50">
    <property type="entry name" value="Transcription Factor, Ets-1"/>
    <property type="match status" value="1"/>
</dbReference>
<dbReference type="InParanoid" id="B3S952"/>
<dbReference type="Pfam" id="PF00536">
    <property type="entry name" value="SAM_1"/>
    <property type="match status" value="1"/>
</dbReference>
<dbReference type="InterPro" id="IPR001660">
    <property type="entry name" value="SAM"/>
</dbReference>
<reference evidence="5 6" key="1">
    <citation type="journal article" date="2008" name="Nature">
        <title>The Trichoplax genome and the nature of placozoans.</title>
        <authorList>
            <person name="Srivastava M."/>
            <person name="Begovic E."/>
            <person name="Chapman J."/>
            <person name="Putnam N.H."/>
            <person name="Hellsten U."/>
            <person name="Kawashima T."/>
            <person name="Kuo A."/>
            <person name="Mitros T."/>
            <person name="Salamov A."/>
            <person name="Carpenter M.L."/>
            <person name="Signorovitch A.Y."/>
            <person name="Moreno M.A."/>
            <person name="Kamm K."/>
            <person name="Grimwood J."/>
            <person name="Schmutz J."/>
            <person name="Shapiro H."/>
            <person name="Grigoriev I.V."/>
            <person name="Buss L.W."/>
            <person name="Schierwater B."/>
            <person name="Dellaporta S.L."/>
            <person name="Rokhsar D.S."/>
        </authorList>
    </citation>
    <scope>NUCLEOTIDE SEQUENCE [LARGE SCALE GENOMIC DNA]</scope>
    <source>
        <strain evidence="5 6">Grell-BS-1999</strain>
    </source>
</reference>
<dbReference type="GO" id="GO:0046872">
    <property type="term" value="F:metal ion binding"/>
    <property type="evidence" value="ECO:0007669"/>
    <property type="project" value="InterPro"/>
</dbReference>
<name>B3S952_TRIAD</name>
<dbReference type="InterPro" id="IPR004170">
    <property type="entry name" value="WWE_dom"/>
</dbReference>
<dbReference type="SUPFAM" id="SSF47769">
    <property type="entry name" value="SAM/Pointed domain"/>
    <property type="match status" value="1"/>
</dbReference>
<feature type="domain" description="DDHD" evidence="4">
    <location>
        <begin position="454"/>
        <end position="636"/>
    </location>
</feature>
<dbReference type="KEGG" id="tad:TRIADDRAFT_31284"/>
<dbReference type="RefSeq" id="XP_002116679.1">
    <property type="nucleotide sequence ID" value="XM_002116643.1"/>
</dbReference>
<dbReference type="SMART" id="SM01127">
    <property type="entry name" value="DDHD"/>
    <property type="match status" value="1"/>
</dbReference>
<dbReference type="OMA" id="HNTDEKI"/>
<dbReference type="FunCoup" id="B3S952">
    <property type="interactions" value="2075"/>
</dbReference>
<organism evidence="5 6">
    <name type="scientific">Trichoplax adhaerens</name>
    <name type="common">Trichoplax reptans</name>
    <dbReference type="NCBI Taxonomy" id="10228"/>
    <lineage>
        <taxon>Eukaryota</taxon>
        <taxon>Metazoa</taxon>
        <taxon>Placozoa</taxon>
        <taxon>Uniplacotomia</taxon>
        <taxon>Trichoplacea</taxon>
        <taxon>Trichoplacidae</taxon>
        <taxon>Trichoplax</taxon>
    </lineage>
</organism>
<dbReference type="InterPro" id="IPR004177">
    <property type="entry name" value="DDHD_dom"/>
</dbReference>
<evidence type="ECO:0000313" key="5">
    <source>
        <dbReference type="EMBL" id="EDV20738.1"/>
    </source>
</evidence>
<evidence type="ECO:0000256" key="1">
    <source>
        <dbReference type="ARBA" id="ARBA00038464"/>
    </source>
</evidence>
<dbReference type="OrthoDB" id="69269at2759"/>
<dbReference type="Pfam" id="PF02825">
    <property type="entry name" value="WWE"/>
    <property type="match status" value="1"/>
</dbReference>
<dbReference type="Proteomes" id="UP000009022">
    <property type="component" value="Unassembled WGS sequence"/>
</dbReference>
<dbReference type="Pfam" id="PF23464">
    <property type="entry name" value="WWE_3"/>
    <property type="match status" value="1"/>
</dbReference>
<dbReference type="PROSITE" id="PS51043">
    <property type="entry name" value="DDHD"/>
    <property type="match status" value="1"/>
</dbReference>